<evidence type="ECO:0000313" key="3">
    <source>
        <dbReference type="EMBL" id="TCP31319.1"/>
    </source>
</evidence>
<protein>
    <submittedName>
        <fullName evidence="3">Iron(III) transport system substrate-binding protein</fullName>
    </submittedName>
</protein>
<keyword evidence="1 2" id="KW-0732">Signal</keyword>
<dbReference type="PIRSF" id="PIRSF002825">
    <property type="entry name" value="CfbpA"/>
    <property type="match status" value="1"/>
</dbReference>
<dbReference type="Proteomes" id="UP000295416">
    <property type="component" value="Unassembled WGS sequence"/>
</dbReference>
<feature type="signal peptide" evidence="2">
    <location>
        <begin position="1"/>
        <end position="29"/>
    </location>
</feature>
<dbReference type="Pfam" id="PF13416">
    <property type="entry name" value="SBP_bac_8"/>
    <property type="match status" value="1"/>
</dbReference>
<dbReference type="AlphaFoldDB" id="A0A4R2P8M2"/>
<dbReference type="PANTHER" id="PTHR30006:SF2">
    <property type="entry name" value="ABC TRANSPORTER SUBSTRATE-BINDING PROTEIN"/>
    <property type="match status" value="1"/>
</dbReference>
<dbReference type="InterPro" id="IPR026045">
    <property type="entry name" value="Ferric-bd"/>
</dbReference>
<sequence>MKWRASGLMIAITLMISLLLSGCSSNGNAGGSGQKEKGPDGKKLEDTLVVYSPHGKDILGDFEKQFESKYHVDMKFLDMGSQEVLDRIRSEKNNPQADIWWGAPSELFSQAKDDGLLEKYKPSYAGALDGMFHDSDWYWTGTFKTPEVIMYNTKEVSKKGAPKDWDELLDPKWKDKIIIRYPLASGTMRTIFSAMIYRTYKDTKSPKKGYEWLKKLDANTKKYAANPEMMYNNVAKGVGPISVWDMPDVVMLKEQKGYPFDYVIPKSGTPVLTDGIAIVKNAPHLEAAKAFYEFVNTKASLKKLAEKYYRIPTRSDINQLPRWIDEADIKPMDIDWKVFKEKSNKWMEHWDQQIKSKSKSKE</sequence>
<evidence type="ECO:0000256" key="2">
    <source>
        <dbReference type="SAM" id="SignalP"/>
    </source>
</evidence>
<proteinExistence type="predicted"/>
<evidence type="ECO:0000313" key="4">
    <source>
        <dbReference type="Proteomes" id="UP000295416"/>
    </source>
</evidence>
<evidence type="ECO:0000256" key="1">
    <source>
        <dbReference type="ARBA" id="ARBA00022729"/>
    </source>
</evidence>
<feature type="chain" id="PRO_5020764437" evidence="2">
    <location>
        <begin position="30"/>
        <end position="362"/>
    </location>
</feature>
<dbReference type="RefSeq" id="WP_243646935.1">
    <property type="nucleotide sequence ID" value="NZ_SLXK01000003.1"/>
</dbReference>
<reference evidence="3 4" key="1">
    <citation type="submission" date="2019-03" db="EMBL/GenBank/DDBJ databases">
        <title>Genomic Encyclopedia of Type Strains, Phase IV (KMG-IV): sequencing the most valuable type-strain genomes for metagenomic binning, comparative biology and taxonomic classification.</title>
        <authorList>
            <person name="Goeker M."/>
        </authorList>
    </citation>
    <scope>NUCLEOTIDE SEQUENCE [LARGE SCALE GENOMIC DNA]</scope>
    <source>
        <strain evidence="3 4">DSM 19377</strain>
    </source>
</reference>
<name>A0A4R2P8M2_9BACL</name>
<gene>
    <name evidence="3" type="ORF">EV207_103204</name>
</gene>
<dbReference type="EMBL" id="SLXK01000003">
    <property type="protein sequence ID" value="TCP31319.1"/>
    <property type="molecule type" value="Genomic_DNA"/>
</dbReference>
<dbReference type="Gene3D" id="3.40.190.10">
    <property type="entry name" value="Periplasmic binding protein-like II"/>
    <property type="match status" value="2"/>
</dbReference>
<dbReference type="InterPro" id="IPR006059">
    <property type="entry name" value="SBP"/>
</dbReference>
<dbReference type="SUPFAM" id="SSF53850">
    <property type="entry name" value="Periplasmic binding protein-like II"/>
    <property type="match status" value="1"/>
</dbReference>
<comment type="caution">
    <text evidence="3">The sequence shown here is derived from an EMBL/GenBank/DDBJ whole genome shotgun (WGS) entry which is preliminary data.</text>
</comment>
<dbReference type="PANTHER" id="PTHR30006">
    <property type="entry name" value="THIAMINE-BINDING PERIPLASMIC PROTEIN-RELATED"/>
    <property type="match status" value="1"/>
</dbReference>
<organism evidence="3 4">
    <name type="scientific">Scopulibacillus darangshiensis</name>
    <dbReference type="NCBI Taxonomy" id="442528"/>
    <lineage>
        <taxon>Bacteria</taxon>
        <taxon>Bacillati</taxon>
        <taxon>Bacillota</taxon>
        <taxon>Bacilli</taxon>
        <taxon>Bacillales</taxon>
        <taxon>Sporolactobacillaceae</taxon>
        <taxon>Scopulibacillus</taxon>
    </lineage>
</organism>
<keyword evidence="4" id="KW-1185">Reference proteome</keyword>
<accession>A0A4R2P8M2</accession>
<dbReference type="PROSITE" id="PS51257">
    <property type="entry name" value="PROKAR_LIPOPROTEIN"/>
    <property type="match status" value="1"/>
</dbReference>